<dbReference type="InterPro" id="IPR036942">
    <property type="entry name" value="Beta-barrel_TonB_sf"/>
</dbReference>
<comment type="similarity">
    <text evidence="8 9">Belongs to the TonB-dependent receptor family.</text>
</comment>
<keyword evidence="5 9" id="KW-0798">TonB box</keyword>
<keyword evidence="4 8" id="KW-0812">Transmembrane</keyword>
<protein>
    <submittedName>
        <fullName evidence="13">SusC/RagA family TonB-linked outer membrane protein</fullName>
    </submittedName>
</protein>
<keyword evidence="7 8" id="KW-0998">Cell outer membrane</keyword>
<reference evidence="14" key="1">
    <citation type="journal article" date="2019" name="Int. J. Syst. Evol. Microbiol.">
        <title>The Global Catalogue of Microorganisms (GCM) 10K type strain sequencing project: providing services to taxonomists for standard genome sequencing and annotation.</title>
        <authorList>
            <consortium name="The Broad Institute Genomics Platform"/>
            <consortium name="The Broad Institute Genome Sequencing Center for Infectious Disease"/>
            <person name="Wu L."/>
            <person name="Ma J."/>
        </authorList>
    </citation>
    <scope>NUCLEOTIDE SEQUENCE [LARGE SCALE GENOMIC DNA]</scope>
    <source>
        <strain evidence="14">CGMCC 1.10832</strain>
    </source>
</reference>
<evidence type="ECO:0000259" key="12">
    <source>
        <dbReference type="Pfam" id="PF07715"/>
    </source>
</evidence>
<dbReference type="InterPro" id="IPR023997">
    <property type="entry name" value="TonB-dep_OMP_SusC/RagA_CS"/>
</dbReference>
<dbReference type="Pfam" id="PF00593">
    <property type="entry name" value="TonB_dep_Rec_b-barrel"/>
    <property type="match status" value="1"/>
</dbReference>
<evidence type="ECO:0000256" key="6">
    <source>
        <dbReference type="ARBA" id="ARBA00023136"/>
    </source>
</evidence>
<dbReference type="Pfam" id="PF13715">
    <property type="entry name" value="CarbopepD_reg_2"/>
    <property type="match status" value="1"/>
</dbReference>
<dbReference type="RefSeq" id="WP_188462645.1">
    <property type="nucleotide sequence ID" value="NZ_BAABHU010000005.1"/>
</dbReference>
<dbReference type="InterPro" id="IPR000531">
    <property type="entry name" value="Beta-barrel_TonB"/>
</dbReference>
<evidence type="ECO:0000259" key="11">
    <source>
        <dbReference type="Pfam" id="PF00593"/>
    </source>
</evidence>
<dbReference type="NCBIfam" id="TIGR04057">
    <property type="entry name" value="SusC_RagA_signa"/>
    <property type="match status" value="1"/>
</dbReference>
<dbReference type="InterPro" id="IPR039426">
    <property type="entry name" value="TonB-dep_rcpt-like"/>
</dbReference>
<name>A0ABQ1M4A3_9BACT</name>
<feature type="domain" description="TonB-dependent receptor plug" evidence="12">
    <location>
        <begin position="128"/>
        <end position="258"/>
    </location>
</feature>
<dbReference type="InterPro" id="IPR012910">
    <property type="entry name" value="Plug_dom"/>
</dbReference>
<proteinExistence type="inferred from homology"/>
<keyword evidence="10" id="KW-0732">Signal</keyword>
<keyword evidence="14" id="KW-1185">Reference proteome</keyword>
<keyword evidence="6 8" id="KW-0472">Membrane</keyword>
<comment type="subcellular location">
    <subcellularLocation>
        <location evidence="1 8">Cell outer membrane</location>
        <topology evidence="1 8">Multi-pass membrane protein</topology>
    </subcellularLocation>
</comment>
<dbReference type="InterPro" id="IPR023996">
    <property type="entry name" value="TonB-dep_OMP_SusC/RagA"/>
</dbReference>
<keyword evidence="3 8" id="KW-1134">Transmembrane beta strand</keyword>
<evidence type="ECO:0000256" key="1">
    <source>
        <dbReference type="ARBA" id="ARBA00004571"/>
    </source>
</evidence>
<accession>A0ABQ1M4A3</accession>
<sequence>MYKILSHKWVRFHHKKRVFLTLLIFFTAYLAEAQNVVTGKVTTAEDGQSLPGVNITVVNGSSGTTTDIDGNFSLEVPDDASLKFSFIGFTTRTISVSSRSVINVALEEDIAQLGEVVVIGYGTQQRGDVNGSVASIDANVIENIPQPSLDQLMQGRAAGVTVTQNSGQPGAAVSVRVRGITSITGSNEPLYVIDGVPVSGDATNSATSGRTAASSFNGNGQTGVSPLAAINPNDIASLDILKDASATAIYGSRGANGVVIITTKRGQRGETGKITYSNYFAIQEPQKLIDVMDLPAYAKLQNDLAGIYGVQPRVEFINIELLGEGTNWQNEVFKRAFMQNHEVSLSGSKDNVNYFISGGYTDQDGIVIGSNFNRISLRSNVDAKLKEWFKVGISLTASQTDENITLNSNRNGIVSLGLLQAPDVAVRNPDGSFAGPPPNPSAVEGNINPVAQALSRTNTLVRSRVLGNFYAELQLMDGLSFKTEIGGDFGFDENNLFTPTYEWGRFINDNATLYQSNANNTFWIIKNYFTYKKAFSQKNDITLLVGQEAQQSSWEGRSLIGQGFVSNDIQTMNNASTLINADAYKGSQALSSYYARVLYDFDNRYGVTATVRADGSSKFDPLGDTQWGVFPSFSASWKVFNENFMEGVNKDIFSNLRLIAGYGVVGNQGIPNYLYGASLADVRTGLGQGYYVTNIPNPDLKWEESYQTNIGLNFSLFKESLSFNIEVYDKTSKDFLYQLPLPLYLTGPSGGESYLAGVGSPYVNLGELQNRGIDLSINYSLVSENSDFSWSSNLNLSHYKNKVIDLYGDNFDITRTITTGFLSSPLTRTIEGQPIGLYYGYKVKGIFNDETAFEDLPVQFDTPFSEELGGIWLGDIQYEDVNDDGVINEDDRTFIGNPHPDFTFGFSNNFRYKNFDLTIFLQGSYGNDVLNLTRKETSSLSRLYNNQLEESSDYWTEENTDAKYPRPKRGDDNSNLFISDRYVEDGSYLRVQNIKLGYTLNQDLTQRVRINRLKVFASIQNLHTFTNYTGYDPEIGAFNQDALQMGVDIGRYPIPRTFTVGINAEF</sequence>
<dbReference type="Gene3D" id="2.60.40.1120">
    <property type="entry name" value="Carboxypeptidase-like, regulatory domain"/>
    <property type="match status" value="1"/>
</dbReference>
<comment type="caution">
    <text evidence="13">The sequence shown here is derived from an EMBL/GenBank/DDBJ whole genome shotgun (WGS) entry which is preliminary data.</text>
</comment>
<dbReference type="Pfam" id="PF07715">
    <property type="entry name" value="Plug"/>
    <property type="match status" value="1"/>
</dbReference>
<dbReference type="SUPFAM" id="SSF49464">
    <property type="entry name" value="Carboxypeptidase regulatory domain-like"/>
    <property type="match status" value="1"/>
</dbReference>
<evidence type="ECO:0000256" key="4">
    <source>
        <dbReference type="ARBA" id="ARBA00022692"/>
    </source>
</evidence>
<dbReference type="SUPFAM" id="SSF56935">
    <property type="entry name" value="Porins"/>
    <property type="match status" value="1"/>
</dbReference>
<dbReference type="InterPro" id="IPR008969">
    <property type="entry name" value="CarboxyPept-like_regulatory"/>
</dbReference>
<dbReference type="Proteomes" id="UP000636010">
    <property type="component" value="Unassembled WGS sequence"/>
</dbReference>
<evidence type="ECO:0000256" key="8">
    <source>
        <dbReference type="PROSITE-ProRule" id="PRU01360"/>
    </source>
</evidence>
<feature type="chain" id="PRO_5045399856" evidence="10">
    <location>
        <begin position="34"/>
        <end position="1066"/>
    </location>
</feature>
<dbReference type="Gene3D" id="2.170.130.10">
    <property type="entry name" value="TonB-dependent receptor, plug domain"/>
    <property type="match status" value="1"/>
</dbReference>
<dbReference type="PROSITE" id="PS52016">
    <property type="entry name" value="TONB_DEPENDENT_REC_3"/>
    <property type="match status" value="1"/>
</dbReference>
<evidence type="ECO:0000313" key="14">
    <source>
        <dbReference type="Proteomes" id="UP000636010"/>
    </source>
</evidence>
<evidence type="ECO:0000256" key="5">
    <source>
        <dbReference type="ARBA" id="ARBA00023077"/>
    </source>
</evidence>
<keyword evidence="2 8" id="KW-0813">Transport</keyword>
<feature type="signal peptide" evidence="10">
    <location>
        <begin position="1"/>
        <end position="33"/>
    </location>
</feature>
<evidence type="ECO:0000256" key="10">
    <source>
        <dbReference type="SAM" id="SignalP"/>
    </source>
</evidence>
<evidence type="ECO:0000313" key="13">
    <source>
        <dbReference type="EMBL" id="GGC33460.1"/>
    </source>
</evidence>
<dbReference type="InterPro" id="IPR037066">
    <property type="entry name" value="Plug_dom_sf"/>
</dbReference>
<feature type="domain" description="TonB-dependent receptor-like beta-barrel" evidence="11">
    <location>
        <begin position="464"/>
        <end position="1022"/>
    </location>
</feature>
<evidence type="ECO:0000256" key="7">
    <source>
        <dbReference type="ARBA" id="ARBA00023237"/>
    </source>
</evidence>
<gene>
    <name evidence="13" type="ORF">GCM10011506_18660</name>
</gene>
<dbReference type="EMBL" id="BMEC01000005">
    <property type="protein sequence ID" value="GGC33460.1"/>
    <property type="molecule type" value="Genomic_DNA"/>
</dbReference>
<evidence type="ECO:0000256" key="9">
    <source>
        <dbReference type="RuleBase" id="RU003357"/>
    </source>
</evidence>
<dbReference type="Gene3D" id="2.40.170.20">
    <property type="entry name" value="TonB-dependent receptor, beta-barrel domain"/>
    <property type="match status" value="1"/>
</dbReference>
<organism evidence="13 14">
    <name type="scientific">Marivirga lumbricoides</name>
    <dbReference type="NCBI Taxonomy" id="1046115"/>
    <lineage>
        <taxon>Bacteria</taxon>
        <taxon>Pseudomonadati</taxon>
        <taxon>Bacteroidota</taxon>
        <taxon>Cytophagia</taxon>
        <taxon>Cytophagales</taxon>
        <taxon>Marivirgaceae</taxon>
        <taxon>Marivirga</taxon>
    </lineage>
</organism>
<dbReference type="NCBIfam" id="TIGR04056">
    <property type="entry name" value="OMP_RagA_SusC"/>
    <property type="match status" value="1"/>
</dbReference>
<evidence type="ECO:0000256" key="2">
    <source>
        <dbReference type="ARBA" id="ARBA00022448"/>
    </source>
</evidence>
<evidence type="ECO:0000256" key="3">
    <source>
        <dbReference type="ARBA" id="ARBA00022452"/>
    </source>
</evidence>